<reference evidence="5 6" key="1">
    <citation type="journal article" date="2019" name="Environ. Microbiol.">
        <title>At the nexus of three kingdoms: the genome of the mycorrhizal fungus Gigaspora margarita provides insights into plant, endobacterial and fungal interactions.</title>
        <authorList>
            <person name="Venice F."/>
            <person name="Ghignone S."/>
            <person name="Salvioli di Fossalunga A."/>
            <person name="Amselem J."/>
            <person name="Novero M."/>
            <person name="Xianan X."/>
            <person name="Sedzielewska Toro K."/>
            <person name="Morin E."/>
            <person name="Lipzen A."/>
            <person name="Grigoriev I.V."/>
            <person name="Henrissat B."/>
            <person name="Martin F.M."/>
            <person name="Bonfante P."/>
        </authorList>
    </citation>
    <scope>NUCLEOTIDE SEQUENCE [LARGE SCALE GENOMIC DNA]</scope>
    <source>
        <strain evidence="5 6">BEG34</strain>
    </source>
</reference>
<dbReference type="InterPro" id="IPR032466">
    <property type="entry name" value="Metal_Hydrolase"/>
</dbReference>
<dbReference type="InterPro" id="IPR006680">
    <property type="entry name" value="Amidohydro-rel"/>
</dbReference>
<evidence type="ECO:0000256" key="2">
    <source>
        <dbReference type="PROSITE-ProRule" id="PRU01331"/>
    </source>
</evidence>
<dbReference type="SMART" id="SM01230">
    <property type="entry name" value="Gln-synt_C"/>
    <property type="match status" value="1"/>
</dbReference>
<protein>
    <recommendedName>
        <fullName evidence="1">Glutamine synthetase</fullName>
    </recommendedName>
</protein>
<dbReference type="SUPFAM" id="SSF51556">
    <property type="entry name" value="Metallo-dependent hydrolases"/>
    <property type="match status" value="1"/>
</dbReference>
<dbReference type="PROSITE" id="PS51987">
    <property type="entry name" value="GS_CATALYTIC"/>
    <property type="match status" value="1"/>
</dbReference>
<dbReference type="PANTHER" id="PTHR43383:SF2">
    <property type="entry name" value="AMIDOHYDROLASE 2 FAMILY PROTEIN"/>
    <property type="match status" value="1"/>
</dbReference>
<dbReference type="GO" id="GO:0016787">
    <property type="term" value="F:hydrolase activity"/>
    <property type="evidence" value="ECO:0007669"/>
    <property type="project" value="InterPro"/>
</dbReference>
<dbReference type="InterPro" id="IPR008146">
    <property type="entry name" value="Gln_synth_cat_dom"/>
</dbReference>
<dbReference type="InterPro" id="IPR014746">
    <property type="entry name" value="Gln_synth/guanido_kin_cat_dom"/>
</dbReference>
<evidence type="ECO:0000313" key="6">
    <source>
        <dbReference type="Proteomes" id="UP000439903"/>
    </source>
</evidence>
<keyword evidence="5" id="KW-0808">Transferase</keyword>
<gene>
    <name evidence="5" type="ORF">F8M41_013766</name>
</gene>
<dbReference type="Proteomes" id="UP000439903">
    <property type="component" value="Unassembled WGS sequence"/>
</dbReference>
<dbReference type="Pfam" id="PF04909">
    <property type="entry name" value="Amidohydro_2"/>
    <property type="match status" value="1"/>
</dbReference>
<dbReference type="GO" id="GO:0006542">
    <property type="term" value="P:glutamine biosynthetic process"/>
    <property type="evidence" value="ECO:0007669"/>
    <property type="project" value="InterPro"/>
</dbReference>
<dbReference type="InterPro" id="IPR027303">
    <property type="entry name" value="Gln_synth_gly_rich_site"/>
</dbReference>
<dbReference type="SUPFAM" id="SSF55931">
    <property type="entry name" value="Glutamine synthetase/guanido kinase"/>
    <property type="match status" value="1"/>
</dbReference>
<evidence type="ECO:0000313" key="5">
    <source>
        <dbReference type="EMBL" id="KAF0557239.1"/>
    </source>
</evidence>
<dbReference type="AlphaFoldDB" id="A0A8H4B3S2"/>
<dbReference type="Pfam" id="PF00120">
    <property type="entry name" value="Gln-synt_C"/>
    <property type="match status" value="1"/>
</dbReference>
<dbReference type="OrthoDB" id="77835at2759"/>
<proteinExistence type="inferred from homology"/>
<feature type="domain" description="GS catalytic" evidence="4">
    <location>
        <begin position="542"/>
        <end position="885"/>
    </location>
</feature>
<dbReference type="GO" id="GO:0016301">
    <property type="term" value="F:kinase activity"/>
    <property type="evidence" value="ECO:0007669"/>
    <property type="project" value="UniProtKB-KW"/>
</dbReference>
<dbReference type="Gene3D" id="3.20.20.140">
    <property type="entry name" value="Metal-dependent hydrolases"/>
    <property type="match status" value="1"/>
</dbReference>
<dbReference type="Gene3D" id="3.30.590.10">
    <property type="entry name" value="Glutamine synthetase/guanido kinase, catalytic domain"/>
    <property type="match status" value="1"/>
</dbReference>
<sequence>MTKVIYDCEALLRTISTFPLIDNHCHNLLTSDASLIGPLETCFSEARGDALKDASQTIALKRGVQQLAELYNCPPTFDDIKQVRDLMSYIDLCKTCFKPIGIQSLLLDDGLDTLDGLMDVQSHVEFVDIAQRIVRIESIAEKILCDLATSVARSDQKVVNFAEFEEPLKKQLETYAKSESVVAFKSIVAYKSGLNIDHIPNAEAAAVALGSFISNFEPPFDKKGSVRVINKVLIDHILNLAINIAVQHDIPIQIHTGFGDPDLDLIASNPLLLRPLIEKYPNAKFVLLHAAYPCSRQAGYLASVYSNVYVDMGLVFPWISASGQQTNLRELLEICPSNKILFSTDGHYLPESFYVAAIQGREALSKVLLEFVESGEFSYEEAIKVAKQIMFENSNRLYKLKLTPKQIDNEEYKDVSGKQKIVKLKKMGVKFVRIGFMECSNQYRFHIVPIDRFQNYIAISGLTIARCITALPFYGDVIPGNVGVDATGEILLKPDLSTLIQLPYSPKHANVHAFFENKFTPVDPQFGKIDNSPNSLAFNLCPRTCLQNIVDSACKDLSITFLIGTEFEFVLLKDITPPVGVDDTTYSLASSFRTSNNAEILDRIVESLQEQGIEVEQFHSESAPGQFEIVTAPESPLIAADKVVVTRQTIYDVAAQAGVRATFVPKPFKNQAGNGAHVHLSFKEIGESQKIVDDHPSGLSPYERSFIAGVLHHIKAICAFALPTDLSYMRTVDNCWAGSWICWSVENRETPIRLCYRPKIGPNGKYLDVHFEHKFVDGTSNPYLVFSALIASGVDGIKKGMQLTTNPMLDNPASLSNEERIKQGVTERMPESLLDTLKALNEDKVLIDALGEPMIRCYTGVKEDEHKFCENLNFDEQLGILLKRF</sequence>
<dbReference type="InterPro" id="IPR036651">
    <property type="entry name" value="Gln_synt_N_sf"/>
</dbReference>
<dbReference type="Gene3D" id="3.10.20.70">
    <property type="entry name" value="Glutamine synthetase, N-terminal domain"/>
    <property type="match status" value="1"/>
</dbReference>
<evidence type="ECO:0000256" key="1">
    <source>
        <dbReference type="ARBA" id="ARBA00021364"/>
    </source>
</evidence>
<keyword evidence="6" id="KW-1185">Reference proteome</keyword>
<dbReference type="PROSITE" id="PS00181">
    <property type="entry name" value="GLNA_ATP"/>
    <property type="match status" value="1"/>
</dbReference>
<comment type="similarity">
    <text evidence="2 3">Belongs to the glutamine synthetase family.</text>
</comment>
<dbReference type="PANTHER" id="PTHR43383">
    <property type="entry name" value="NODULIN 6"/>
    <property type="match status" value="1"/>
</dbReference>
<comment type="caution">
    <text evidence="5">The sequence shown here is derived from an EMBL/GenBank/DDBJ whole genome shotgun (WGS) entry which is preliminary data.</text>
</comment>
<evidence type="ECO:0000256" key="3">
    <source>
        <dbReference type="RuleBase" id="RU000384"/>
    </source>
</evidence>
<dbReference type="GO" id="GO:0004356">
    <property type="term" value="F:glutamine synthetase activity"/>
    <property type="evidence" value="ECO:0007669"/>
    <property type="project" value="InterPro"/>
</dbReference>
<evidence type="ECO:0000259" key="4">
    <source>
        <dbReference type="PROSITE" id="PS51987"/>
    </source>
</evidence>
<accession>A0A8H4B3S2</accession>
<organism evidence="5 6">
    <name type="scientific">Gigaspora margarita</name>
    <dbReference type="NCBI Taxonomy" id="4874"/>
    <lineage>
        <taxon>Eukaryota</taxon>
        <taxon>Fungi</taxon>
        <taxon>Fungi incertae sedis</taxon>
        <taxon>Mucoromycota</taxon>
        <taxon>Glomeromycotina</taxon>
        <taxon>Glomeromycetes</taxon>
        <taxon>Diversisporales</taxon>
        <taxon>Gigasporaceae</taxon>
        <taxon>Gigaspora</taxon>
    </lineage>
</organism>
<keyword evidence="5" id="KW-0418">Kinase</keyword>
<dbReference type="EMBL" id="WTPW01000029">
    <property type="protein sequence ID" value="KAF0557239.1"/>
    <property type="molecule type" value="Genomic_DNA"/>
</dbReference>
<name>A0A8H4B3S2_GIGMA</name>